<dbReference type="GO" id="GO:0005975">
    <property type="term" value="P:carbohydrate metabolic process"/>
    <property type="evidence" value="ECO:0007669"/>
    <property type="project" value="InterPro"/>
</dbReference>
<keyword evidence="2" id="KW-0418">Kinase</keyword>
<sequence>MQQRWYLAIDLGTGGAKVAVVAGDGQVLAGAFRSIDTTHSADGGAEQDPEQWWQAITDAAREVMLAAAQGTDCAGIGITGQWGSTVAVDSGGRALAPCLLWSDRRGGPWSQQLVGGAVRVAGYGPTRIARWLRLAGGAPSPAGADPTGHAQFLQRRRPDIYAAAHALIEPMDYVGARLTGRIAATPASMVLSWLTDNRPDAPVAYHATLTRLAGRDTTKLAELVPTGSVLGTLQPSVAELIGLNPATPVVCGAPDLHTAAIGAGAVADFAGHIAISTTAWVSAPVPFKKTDVTRQMASIPGVRSGSYLIANNHETGGAALRWLRESIIGGPDSEIDYDQLTALAATVPAGSGGVIFCPWLNGERSPVEDHNLRASFLNVSLSTTRAHLIRAVLEGVAYNARWLLEATEKFAGRPLDGLRLLGGGAQSDLWCQIHADVIGRPIHQVADPINVNVRGAAWFAALHLGHVTLDEISRLTPTARVFQPDPTASSAHSGLYAEFTRLAASQRSMYKRLNGSQHHS</sequence>
<reference evidence="5" key="1">
    <citation type="submission" date="2020-05" db="EMBL/GenBank/DDBJ databases">
        <authorList>
            <person name="Chiriac C."/>
            <person name="Salcher M."/>
            <person name="Ghai R."/>
            <person name="Kavagutti S V."/>
        </authorList>
    </citation>
    <scope>NUCLEOTIDE SEQUENCE</scope>
</reference>
<dbReference type="Pfam" id="PF02782">
    <property type="entry name" value="FGGY_C"/>
    <property type="match status" value="1"/>
</dbReference>
<feature type="domain" description="Carbohydrate kinase FGGY C-terminal" evidence="4">
    <location>
        <begin position="305"/>
        <end position="462"/>
    </location>
</feature>
<evidence type="ECO:0000259" key="4">
    <source>
        <dbReference type="Pfam" id="PF02782"/>
    </source>
</evidence>
<dbReference type="PANTHER" id="PTHR43095:SF5">
    <property type="entry name" value="XYLULOSE KINASE"/>
    <property type="match status" value="1"/>
</dbReference>
<evidence type="ECO:0000313" key="5">
    <source>
        <dbReference type="EMBL" id="CAB4860968.1"/>
    </source>
</evidence>
<dbReference type="PANTHER" id="PTHR43095">
    <property type="entry name" value="SUGAR KINASE"/>
    <property type="match status" value="1"/>
</dbReference>
<dbReference type="AlphaFoldDB" id="A0A6J7CW12"/>
<dbReference type="InterPro" id="IPR018485">
    <property type="entry name" value="FGGY_C"/>
</dbReference>
<evidence type="ECO:0000256" key="2">
    <source>
        <dbReference type="ARBA" id="ARBA00022777"/>
    </source>
</evidence>
<proteinExistence type="predicted"/>
<dbReference type="EMBL" id="CAFBLP010000004">
    <property type="protein sequence ID" value="CAB4860968.1"/>
    <property type="molecule type" value="Genomic_DNA"/>
</dbReference>
<protein>
    <submittedName>
        <fullName evidence="5">Unannotated protein</fullName>
    </submittedName>
</protein>
<feature type="domain" description="Carbohydrate kinase FGGY N-terminal" evidence="3">
    <location>
        <begin position="152"/>
        <end position="262"/>
    </location>
</feature>
<keyword evidence="1" id="KW-0808">Transferase</keyword>
<dbReference type="InterPro" id="IPR018484">
    <property type="entry name" value="FGGY_N"/>
</dbReference>
<dbReference type="Pfam" id="PF00370">
    <property type="entry name" value="FGGY_N"/>
    <property type="match status" value="2"/>
</dbReference>
<evidence type="ECO:0000259" key="3">
    <source>
        <dbReference type="Pfam" id="PF00370"/>
    </source>
</evidence>
<name>A0A6J7CW12_9ZZZZ</name>
<dbReference type="SUPFAM" id="SSF53067">
    <property type="entry name" value="Actin-like ATPase domain"/>
    <property type="match status" value="2"/>
</dbReference>
<evidence type="ECO:0000256" key="1">
    <source>
        <dbReference type="ARBA" id="ARBA00022679"/>
    </source>
</evidence>
<dbReference type="GO" id="GO:0016301">
    <property type="term" value="F:kinase activity"/>
    <property type="evidence" value="ECO:0007669"/>
    <property type="project" value="UniProtKB-KW"/>
</dbReference>
<dbReference type="CDD" id="cd07805">
    <property type="entry name" value="ASKHA_NBD_FGGY_CvXK-like"/>
    <property type="match status" value="1"/>
</dbReference>
<organism evidence="5">
    <name type="scientific">freshwater metagenome</name>
    <dbReference type="NCBI Taxonomy" id="449393"/>
    <lineage>
        <taxon>unclassified sequences</taxon>
        <taxon>metagenomes</taxon>
        <taxon>ecological metagenomes</taxon>
    </lineage>
</organism>
<dbReference type="PIRSF" id="PIRSF000538">
    <property type="entry name" value="GlpK"/>
    <property type="match status" value="1"/>
</dbReference>
<dbReference type="InterPro" id="IPR050406">
    <property type="entry name" value="FGGY_Carb_Kinase"/>
</dbReference>
<dbReference type="Gene3D" id="3.30.420.40">
    <property type="match status" value="2"/>
</dbReference>
<dbReference type="InterPro" id="IPR043129">
    <property type="entry name" value="ATPase_NBD"/>
</dbReference>
<gene>
    <name evidence="5" type="ORF">UFOPK3376_00258</name>
</gene>
<accession>A0A6J7CW12</accession>
<feature type="domain" description="Carbohydrate kinase FGGY N-terminal" evidence="3">
    <location>
        <begin position="6"/>
        <end position="113"/>
    </location>
</feature>
<dbReference type="InterPro" id="IPR000577">
    <property type="entry name" value="Carb_kinase_FGGY"/>
</dbReference>